<dbReference type="InterPro" id="IPR045864">
    <property type="entry name" value="aa-tRNA-synth_II/BPL/LPL"/>
</dbReference>
<evidence type="ECO:0000256" key="5">
    <source>
        <dbReference type="HAMAP-Rule" id="MF_00013"/>
    </source>
</evidence>
<evidence type="ECO:0000313" key="11">
    <source>
        <dbReference type="EMBL" id="SHF16003.1"/>
    </source>
</evidence>
<comment type="similarity">
    <text evidence="5 6">Belongs to the LipB family.</text>
</comment>
<evidence type="ECO:0000259" key="10">
    <source>
        <dbReference type="PROSITE" id="PS51733"/>
    </source>
</evidence>
<dbReference type="GO" id="GO:0033819">
    <property type="term" value="F:lipoyl(octanoyl) transferase activity"/>
    <property type="evidence" value="ECO:0007669"/>
    <property type="project" value="UniProtKB-EC"/>
</dbReference>
<evidence type="ECO:0000256" key="2">
    <source>
        <dbReference type="ARBA" id="ARBA00022679"/>
    </source>
</evidence>
<evidence type="ECO:0000256" key="4">
    <source>
        <dbReference type="ARBA" id="ARBA00024732"/>
    </source>
</evidence>
<keyword evidence="12" id="KW-1185">Reference proteome</keyword>
<comment type="subcellular location">
    <subcellularLocation>
        <location evidence="5">Cytoplasm</location>
    </subcellularLocation>
</comment>
<dbReference type="PANTHER" id="PTHR10993:SF7">
    <property type="entry name" value="LIPOYLTRANSFERASE 2, MITOCHONDRIAL-RELATED"/>
    <property type="match status" value="1"/>
</dbReference>
<dbReference type="RefSeq" id="WP_073343252.1">
    <property type="nucleotide sequence ID" value="NZ_FQVH01000013.1"/>
</dbReference>
<dbReference type="OrthoDB" id="9787061at2"/>
<keyword evidence="3 5" id="KW-0012">Acyltransferase</keyword>
<comment type="pathway">
    <text evidence="1 5 6">Protein modification; protein lipoylation via endogenous pathway; protein N(6)-(lipoyl)lysine from octanoyl-[acyl-carrier-protein]: step 1/2.</text>
</comment>
<reference evidence="11 12" key="1">
    <citation type="submission" date="2016-11" db="EMBL/GenBank/DDBJ databases">
        <authorList>
            <person name="Jaros S."/>
            <person name="Januszkiewicz K."/>
            <person name="Wedrychowicz H."/>
        </authorList>
    </citation>
    <scope>NUCLEOTIDE SEQUENCE [LARGE SCALE GENOMIC DNA]</scope>
    <source>
        <strain evidence="11 12">DSM 17918</strain>
    </source>
</reference>
<dbReference type="NCBIfam" id="NF010925">
    <property type="entry name" value="PRK14345.1"/>
    <property type="match status" value="1"/>
</dbReference>
<dbReference type="EC" id="2.3.1.181" evidence="5 6"/>
<dbReference type="UniPathway" id="UPA00538">
    <property type="reaction ID" value="UER00592"/>
</dbReference>
<dbReference type="SUPFAM" id="SSF55681">
    <property type="entry name" value="Class II aaRS and biotin synthetases"/>
    <property type="match status" value="1"/>
</dbReference>
<evidence type="ECO:0000256" key="7">
    <source>
        <dbReference type="PIRSR" id="PIRSR016262-1"/>
    </source>
</evidence>
<dbReference type="PROSITE" id="PS01313">
    <property type="entry name" value="LIPB"/>
    <property type="match status" value="1"/>
</dbReference>
<comment type="miscellaneous">
    <text evidence="5">In the reaction, the free carboxyl group of octanoic acid is attached via an amide linkage to the epsilon-amino group of a specific lysine residue of lipoyl domains of lipoate-dependent enzymes.</text>
</comment>
<proteinExistence type="inferred from homology"/>
<dbReference type="InterPro" id="IPR020605">
    <property type="entry name" value="Octanoyltransferase_CS"/>
</dbReference>
<accession>A0A1M4ZD70</accession>
<dbReference type="CDD" id="cd16444">
    <property type="entry name" value="LipB"/>
    <property type="match status" value="1"/>
</dbReference>
<protein>
    <recommendedName>
        <fullName evidence="5 6">Octanoyltransferase</fullName>
        <ecNumber evidence="5 6">2.3.1.181</ecNumber>
    </recommendedName>
    <alternativeName>
        <fullName evidence="5">Lipoate-protein ligase B</fullName>
    </alternativeName>
    <alternativeName>
        <fullName evidence="5">Lipoyl/octanoyl transferase</fullName>
    </alternativeName>
    <alternativeName>
        <fullName evidence="5">Octanoyl-[acyl-carrier-protein]-protein N-octanoyltransferase</fullName>
    </alternativeName>
</protein>
<dbReference type="HAMAP" id="MF_00013">
    <property type="entry name" value="LipB"/>
    <property type="match status" value="1"/>
</dbReference>
<feature type="domain" description="BPL/LPL catalytic" evidence="10">
    <location>
        <begin position="28"/>
        <end position="210"/>
    </location>
</feature>
<sequence>MLKIIDLGTMPFNETFDIQRDLVKKAYNGDDDFMVFVEHPHIITIGIDGSPSHILAERSTLDEMGVSVQRIDRGGDVTYHGYGQLVGYPIINLRRYKKDLHWYLDTIEDALINTLKHFKINSTKDPEYPGIWVGNNKIAAIGIAVDRWVTYHGFALNVNTDLDYFKLIIPCGIVGRGVTSMMAEKGHKFELDEIKKVFSKNFEHLIALEYKSGGI</sequence>
<dbReference type="GO" id="GO:0009249">
    <property type="term" value="P:protein lipoylation"/>
    <property type="evidence" value="ECO:0007669"/>
    <property type="project" value="InterPro"/>
</dbReference>
<dbReference type="PANTHER" id="PTHR10993">
    <property type="entry name" value="OCTANOYLTRANSFERASE"/>
    <property type="match status" value="1"/>
</dbReference>
<dbReference type="InterPro" id="IPR004143">
    <property type="entry name" value="BPL_LPL_catalytic"/>
</dbReference>
<dbReference type="STRING" id="1121256.SAMN02746089_01401"/>
<dbReference type="PIRSF" id="PIRSF016262">
    <property type="entry name" value="LPLase"/>
    <property type="match status" value="1"/>
</dbReference>
<dbReference type="Gene3D" id="3.30.930.10">
    <property type="entry name" value="Bira Bifunctional Protein, Domain 2"/>
    <property type="match status" value="1"/>
</dbReference>
<dbReference type="GO" id="GO:0005737">
    <property type="term" value="C:cytoplasm"/>
    <property type="evidence" value="ECO:0007669"/>
    <property type="project" value="UniProtKB-SubCell"/>
</dbReference>
<gene>
    <name evidence="5" type="primary">lipB</name>
    <name evidence="11" type="ORF">SAMN02746089_01401</name>
</gene>
<comment type="function">
    <text evidence="4 5 6">Catalyzes the transfer of endogenously produced octanoic acid from octanoyl-acyl-carrier-protein onto the lipoyl domains of lipoate-dependent enzymes. Lipoyl-ACP can also act as a substrate although octanoyl-ACP is likely to be the physiological substrate.</text>
</comment>
<dbReference type="EMBL" id="FQVH01000013">
    <property type="protein sequence ID" value="SHF16003.1"/>
    <property type="molecule type" value="Genomic_DNA"/>
</dbReference>
<keyword evidence="5" id="KW-0963">Cytoplasm</keyword>
<name>A0A1M4ZD70_9THEO</name>
<evidence type="ECO:0000256" key="6">
    <source>
        <dbReference type="PIRNR" id="PIRNR016262"/>
    </source>
</evidence>
<evidence type="ECO:0000256" key="8">
    <source>
        <dbReference type="PIRSR" id="PIRSR016262-2"/>
    </source>
</evidence>
<dbReference type="AlphaFoldDB" id="A0A1M4ZD70"/>
<feature type="active site" description="Acyl-thioester intermediate" evidence="5 7">
    <location>
        <position position="171"/>
    </location>
</feature>
<keyword evidence="2 5" id="KW-0808">Transferase</keyword>
<feature type="binding site" evidence="5 8">
    <location>
        <begin position="73"/>
        <end position="80"/>
    </location>
    <ligand>
        <name>substrate</name>
    </ligand>
</feature>
<comment type="catalytic activity">
    <reaction evidence="5 6">
        <text>octanoyl-[ACP] + L-lysyl-[protein] = N(6)-octanoyl-L-lysyl-[protein] + holo-[ACP] + H(+)</text>
        <dbReference type="Rhea" id="RHEA:17665"/>
        <dbReference type="Rhea" id="RHEA-COMP:9636"/>
        <dbReference type="Rhea" id="RHEA-COMP:9685"/>
        <dbReference type="Rhea" id="RHEA-COMP:9752"/>
        <dbReference type="Rhea" id="RHEA-COMP:9928"/>
        <dbReference type="ChEBI" id="CHEBI:15378"/>
        <dbReference type="ChEBI" id="CHEBI:29969"/>
        <dbReference type="ChEBI" id="CHEBI:64479"/>
        <dbReference type="ChEBI" id="CHEBI:78463"/>
        <dbReference type="ChEBI" id="CHEBI:78809"/>
        <dbReference type="EC" id="2.3.1.181"/>
    </reaction>
</comment>
<dbReference type="NCBIfam" id="TIGR00214">
    <property type="entry name" value="lipB"/>
    <property type="match status" value="1"/>
</dbReference>
<evidence type="ECO:0000256" key="9">
    <source>
        <dbReference type="PIRSR" id="PIRSR016262-3"/>
    </source>
</evidence>
<organism evidence="11 12">
    <name type="scientific">Caldanaerobius fijiensis DSM 17918</name>
    <dbReference type="NCBI Taxonomy" id="1121256"/>
    <lineage>
        <taxon>Bacteria</taxon>
        <taxon>Bacillati</taxon>
        <taxon>Bacillota</taxon>
        <taxon>Clostridia</taxon>
        <taxon>Thermoanaerobacterales</taxon>
        <taxon>Thermoanaerobacteraceae</taxon>
        <taxon>Caldanaerobius</taxon>
    </lineage>
</organism>
<feature type="binding site" evidence="5 8">
    <location>
        <begin position="140"/>
        <end position="142"/>
    </location>
    <ligand>
        <name>substrate</name>
    </ligand>
</feature>
<evidence type="ECO:0000256" key="1">
    <source>
        <dbReference type="ARBA" id="ARBA00004821"/>
    </source>
</evidence>
<dbReference type="Pfam" id="PF21948">
    <property type="entry name" value="LplA-B_cat"/>
    <property type="match status" value="1"/>
</dbReference>
<evidence type="ECO:0000313" key="12">
    <source>
        <dbReference type="Proteomes" id="UP000184088"/>
    </source>
</evidence>
<dbReference type="PROSITE" id="PS51733">
    <property type="entry name" value="BPL_LPL_CATALYTIC"/>
    <property type="match status" value="1"/>
</dbReference>
<feature type="site" description="Lowers pKa of active site Cys" evidence="5 9">
    <location>
        <position position="137"/>
    </location>
</feature>
<feature type="binding site" evidence="5 8">
    <location>
        <begin position="153"/>
        <end position="155"/>
    </location>
    <ligand>
        <name>substrate</name>
    </ligand>
</feature>
<dbReference type="Proteomes" id="UP000184088">
    <property type="component" value="Unassembled WGS sequence"/>
</dbReference>
<dbReference type="InterPro" id="IPR000544">
    <property type="entry name" value="Octanoyltransferase"/>
</dbReference>
<evidence type="ECO:0000256" key="3">
    <source>
        <dbReference type="ARBA" id="ARBA00023315"/>
    </source>
</evidence>